<dbReference type="AlphaFoldDB" id="A0A178FEP9"/>
<feature type="region of interest" description="Disordered" evidence="1">
    <location>
        <begin position="273"/>
        <end position="347"/>
    </location>
</feature>
<evidence type="ECO:0000313" key="2">
    <source>
        <dbReference type="EMBL" id="OAL70901.1"/>
    </source>
</evidence>
<organism evidence="2 3">
    <name type="scientific">Trichophyton violaceum</name>
    <dbReference type="NCBI Taxonomy" id="34388"/>
    <lineage>
        <taxon>Eukaryota</taxon>
        <taxon>Fungi</taxon>
        <taxon>Dikarya</taxon>
        <taxon>Ascomycota</taxon>
        <taxon>Pezizomycotina</taxon>
        <taxon>Eurotiomycetes</taxon>
        <taxon>Eurotiomycetidae</taxon>
        <taxon>Onygenales</taxon>
        <taxon>Arthrodermataceae</taxon>
        <taxon>Trichophyton</taxon>
    </lineage>
</organism>
<name>A0A178FEP9_TRIVO</name>
<feature type="compositionally biased region" description="Polar residues" evidence="1">
    <location>
        <begin position="290"/>
        <end position="306"/>
    </location>
</feature>
<protein>
    <submittedName>
        <fullName evidence="2">Uncharacterized protein</fullName>
    </submittedName>
</protein>
<gene>
    <name evidence="2" type="ORF">A7D00_4563</name>
</gene>
<feature type="region of interest" description="Disordered" evidence="1">
    <location>
        <begin position="432"/>
        <end position="457"/>
    </location>
</feature>
<keyword evidence="3" id="KW-1185">Reference proteome</keyword>
<feature type="compositionally biased region" description="Low complexity" evidence="1">
    <location>
        <begin position="326"/>
        <end position="340"/>
    </location>
</feature>
<evidence type="ECO:0000313" key="3">
    <source>
        <dbReference type="Proteomes" id="UP000243519"/>
    </source>
</evidence>
<reference evidence="2 3" key="1">
    <citation type="submission" date="2016-05" db="EMBL/GenBank/DDBJ databases">
        <title>Genome sequencing of Trichophyton violaceum CMCC(F)T3l isolated from hair.</title>
        <authorList>
            <person name="Zhan P."/>
            <person name="Tao Y."/>
            <person name="Liu W."/>
        </authorList>
    </citation>
    <scope>NUCLEOTIDE SEQUENCE [LARGE SCALE GENOMIC DNA]</scope>
    <source>
        <strain evidence="3">CMCC(F)T3l</strain>
    </source>
</reference>
<dbReference type="OrthoDB" id="5377213at2759"/>
<accession>A0A178FEP9</accession>
<feature type="region of interest" description="Disordered" evidence="1">
    <location>
        <begin position="381"/>
        <end position="401"/>
    </location>
</feature>
<sequence length="491" mass="53733">MAEPVEPLVSGQMMTRLRKAATVGVVARFVAPHRSLRLPVSLSLMLLYPVVHLHLPKSVIADIRTIFAYIHFHSRPQEPAAFPQFACDHDDVDAPGGAAVSSATSSCSHGGAVLAASSSTRLDSSLPQRPQYKTHAHGYGVRKLSRCSDSSSQTMSSLGRIGIPHRKRSGTGIDLSVSLSENNGLGIYNSLGGKDRGADDWSTTGSLGGARHYRSASGASQLSFGSLPRPGGQYVHPMRQTPRPYTPPLGLSNQISATASTDSHLEGIQRVTDFDDPVPTSQDLFPGSPSPSIYNEPRSSIQIESETTTTHPPTKARSTSFGRVFNNNHNSSIINNSPSPRDTAPLSRNSLEFGLRSRSRRPSTADPAARAIAVQAARQAFEDREAAKNRKRDEQTSKALDKEQRRLRRLERENSYNSYTGGRRSISDFTLRRSSKLSEKDSRRKNSASSYADDTTKITWKPKSPKSAWVLFLTWLRTKIFKIGKKLKKVG</sequence>
<dbReference type="EMBL" id="LHPN01000007">
    <property type="protein sequence ID" value="OAL70901.1"/>
    <property type="molecule type" value="Genomic_DNA"/>
</dbReference>
<proteinExistence type="predicted"/>
<dbReference type="Proteomes" id="UP000243519">
    <property type="component" value="Unassembled WGS sequence"/>
</dbReference>
<evidence type="ECO:0000256" key="1">
    <source>
        <dbReference type="SAM" id="MobiDB-lite"/>
    </source>
</evidence>
<comment type="caution">
    <text evidence="2">The sequence shown here is derived from an EMBL/GenBank/DDBJ whole genome shotgun (WGS) entry which is preliminary data.</text>
</comment>